<dbReference type="KEGG" id="osu:NT6N_27180"/>
<dbReference type="Pfam" id="PF04307">
    <property type="entry name" value="YdjM"/>
    <property type="match status" value="1"/>
</dbReference>
<proteinExistence type="predicted"/>
<evidence type="ECO:0000313" key="2">
    <source>
        <dbReference type="EMBL" id="BDS07678.1"/>
    </source>
</evidence>
<dbReference type="GO" id="GO:0016787">
    <property type="term" value="F:hydrolase activity"/>
    <property type="evidence" value="ECO:0007669"/>
    <property type="project" value="UniProtKB-KW"/>
</dbReference>
<accession>A0AAT9FP08</accession>
<dbReference type="EMBL" id="AP026866">
    <property type="protein sequence ID" value="BDS07678.1"/>
    <property type="molecule type" value="Genomic_DNA"/>
</dbReference>
<name>A0AAT9FP08_9BACT</name>
<feature type="transmembrane region" description="Helical" evidence="1">
    <location>
        <begin position="92"/>
        <end position="113"/>
    </location>
</feature>
<dbReference type="AlphaFoldDB" id="A0AAT9FP08"/>
<reference evidence="2" key="1">
    <citation type="submission" date="2024-07" db="EMBL/GenBank/DDBJ databases">
        <title>Complete genome sequence of Verrucomicrobiaceae bacterium NT6N.</title>
        <authorList>
            <person name="Huang C."/>
            <person name="Takami H."/>
            <person name="Hamasaki K."/>
        </authorList>
    </citation>
    <scope>NUCLEOTIDE SEQUENCE</scope>
    <source>
        <strain evidence="2">NT6N</strain>
    </source>
</reference>
<dbReference type="InterPro" id="IPR007404">
    <property type="entry name" value="YdjM-like"/>
</dbReference>
<feature type="transmembrane region" description="Helical" evidence="1">
    <location>
        <begin position="27"/>
        <end position="47"/>
    </location>
</feature>
<gene>
    <name evidence="2" type="ORF">NT6N_27180</name>
</gene>
<keyword evidence="1" id="KW-1133">Transmembrane helix</keyword>
<keyword evidence="1" id="KW-0812">Transmembrane</keyword>
<feature type="transmembrane region" description="Helical" evidence="1">
    <location>
        <begin position="133"/>
        <end position="158"/>
    </location>
</feature>
<keyword evidence="1" id="KW-0472">Membrane</keyword>
<feature type="transmembrane region" description="Helical" evidence="1">
    <location>
        <begin position="59"/>
        <end position="80"/>
    </location>
</feature>
<keyword evidence="2" id="KW-0378">Hydrolase</keyword>
<protein>
    <submittedName>
        <fullName evidence="2">Metal-dependent hydrolase</fullName>
    </submittedName>
</protein>
<organism evidence="2">
    <name type="scientific">Oceaniferula spumae</name>
    <dbReference type="NCBI Taxonomy" id="2979115"/>
    <lineage>
        <taxon>Bacteria</taxon>
        <taxon>Pseudomonadati</taxon>
        <taxon>Verrucomicrobiota</taxon>
        <taxon>Verrucomicrobiia</taxon>
        <taxon>Verrucomicrobiales</taxon>
        <taxon>Verrucomicrobiaceae</taxon>
        <taxon>Oceaniferula</taxon>
    </lineage>
</organism>
<sequence length="171" mass="19842">MFIAHLPAGYLCAKLSQRRCRDVNKKLVFWSILIGSILPDIDMFYFYLIDNRQTHHHLYWTHFPSFWAAIWLVVSAFALATKNKRLFLANTALAAGLLLHLLLDSLVGGVAWLHPFSSKLYYMLEIPATRSWWVWNFVLHWTFLAEVLICLAALVLLVRSRMKSTSVHSHD</sequence>
<evidence type="ECO:0000256" key="1">
    <source>
        <dbReference type="SAM" id="Phobius"/>
    </source>
</evidence>